<dbReference type="SUPFAM" id="SSF55874">
    <property type="entry name" value="ATPase domain of HSP90 chaperone/DNA topoisomerase II/histidine kinase"/>
    <property type="match status" value="1"/>
</dbReference>
<dbReference type="AlphaFoldDB" id="M0PJ36"/>
<dbReference type="Proteomes" id="UP000011546">
    <property type="component" value="Unassembled WGS sequence"/>
</dbReference>
<dbReference type="GO" id="GO:0000155">
    <property type="term" value="F:phosphorelay sensor kinase activity"/>
    <property type="evidence" value="ECO:0007669"/>
    <property type="project" value="InterPro"/>
</dbReference>
<dbReference type="Pfam" id="PF02518">
    <property type="entry name" value="HATPase_c"/>
    <property type="match status" value="1"/>
</dbReference>
<dbReference type="Gene3D" id="1.10.287.130">
    <property type="match status" value="1"/>
</dbReference>
<evidence type="ECO:0000256" key="4">
    <source>
        <dbReference type="ARBA" id="ARBA00022679"/>
    </source>
</evidence>
<dbReference type="OrthoDB" id="8127at2157"/>
<dbReference type="InterPro" id="IPR050736">
    <property type="entry name" value="Sensor_HK_Regulatory"/>
</dbReference>
<dbReference type="SMART" id="SM00387">
    <property type="entry name" value="HATPase_c"/>
    <property type="match status" value="1"/>
</dbReference>
<keyword evidence="9" id="KW-1185">Reference proteome</keyword>
<dbReference type="EMBL" id="AOJH01000006">
    <property type="protein sequence ID" value="EMA70032.1"/>
    <property type="molecule type" value="Genomic_DNA"/>
</dbReference>
<evidence type="ECO:0000256" key="6">
    <source>
        <dbReference type="ARBA" id="ARBA00023012"/>
    </source>
</evidence>
<evidence type="ECO:0000256" key="5">
    <source>
        <dbReference type="ARBA" id="ARBA00022777"/>
    </source>
</evidence>
<evidence type="ECO:0000313" key="9">
    <source>
        <dbReference type="Proteomes" id="UP000011546"/>
    </source>
</evidence>
<dbReference type="CDD" id="cd00082">
    <property type="entry name" value="HisKA"/>
    <property type="match status" value="1"/>
</dbReference>
<dbReference type="InterPro" id="IPR004358">
    <property type="entry name" value="Sig_transdc_His_kin-like_C"/>
</dbReference>
<dbReference type="Pfam" id="PF00512">
    <property type="entry name" value="HisKA"/>
    <property type="match status" value="1"/>
</dbReference>
<dbReference type="InterPro" id="IPR005467">
    <property type="entry name" value="His_kinase_dom"/>
</dbReference>
<organism evidence="8 9">
    <name type="scientific">Halorubrum kocurii JCM 14978</name>
    <dbReference type="NCBI Taxonomy" id="1230456"/>
    <lineage>
        <taxon>Archaea</taxon>
        <taxon>Methanobacteriati</taxon>
        <taxon>Methanobacteriota</taxon>
        <taxon>Stenosarchaea group</taxon>
        <taxon>Halobacteria</taxon>
        <taxon>Halobacteriales</taxon>
        <taxon>Haloferacaceae</taxon>
        <taxon>Halorubrum</taxon>
    </lineage>
</organism>
<protein>
    <recommendedName>
        <fullName evidence="2">histidine kinase</fullName>
        <ecNumber evidence="2">2.7.13.3</ecNumber>
    </recommendedName>
</protein>
<gene>
    <name evidence="8" type="ORF">C468_00815</name>
</gene>
<dbReference type="PANTHER" id="PTHR43711:SF1">
    <property type="entry name" value="HISTIDINE KINASE 1"/>
    <property type="match status" value="1"/>
</dbReference>
<dbReference type="EC" id="2.7.13.3" evidence="2"/>
<evidence type="ECO:0000256" key="3">
    <source>
        <dbReference type="ARBA" id="ARBA00022553"/>
    </source>
</evidence>
<reference evidence="8 9" key="1">
    <citation type="journal article" date="2014" name="PLoS Genet.">
        <title>Phylogenetically driven sequencing of extremely halophilic archaea reveals strategies for static and dynamic osmo-response.</title>
        <authorList>
            <person name="Becker E.A."/>
            <person name="Seitzer P.M."/>
            <person name="Tritt A."/>
            <person name="Larsen D."/>
            <person name="Krusor M."/>
            <person name="Yao A.I."/>
            <person name="Wu D."/>
            <person name="Madern D."/>
            <person name="Eisen J.A."/>
            <person name="Darling A.E."/>
            <person name="Facciotti M.T."/>
        </authorList>
    </citation>
    <scope>NUCLEOTIDE SEQUENCE [LARGE SCALE GENOMIC DNA]</scope>
    <source>
        <strain evidence="8 9">JCM 14978</strain>
    </source>
</reference>
<dbReference type="SMART" id="SM00388">
    <property type="entry name" value="HisKA"/>
    <property type="match status" value="1"/>
</dbReference>
<name>M0PJ36_9EURY</name>
<keyword evidence="3" id="KW-0597">Phosphoprotein</keyword>
<proteinExistence type="predicted"/>
<dbReference type="InterPro" id="IPR036097">
    <property type="entry name" value="HisK_dim/P_sf"/>
</dbReference>
<evidence type="ECO:0000256" key="2">
    <source>
        <dbReference type="ARBA" id="ARBA00012438"/>
    </source>
</evidence>
<dbReference type="CDD" id="cd00075">
    <property type="entry name" value="HATPase"/>
    <property type="match status" value="1"/>
</dbReference>
<dbReference type="PROSITE" id="PS50109">
    <property type="entry name" value="HIS_KIN"/>
    <property type="match status" value="1"/>
</dbReference>
<feature type="domain" description="Histidine kinase" evidence="7">
    <location>
        <begin position="69"/>
        <end position="265"/>
    </location>
</feature>
<comment type="caution">
    <text evidence="8">The sequence shown here is derived from an EMBL/GenBank/DDBJ whole genome shotgun (WGS) entry which is preliminary data.</text>
</comment>
<comment type="catalytic activity">
    <reaction evidence="1">
        <text>ATP + protein L-histidine = ADP + protein N-phospho-L-histidine.</text>
        <dbReference type="EC" id="2.7.13.3"/>
    </reaction>
</comment>
<dbReference type="InterPro" id="IPR003594">
    <property type="entry name" value="HATPase_dom"/>
</dbReference>
<dbReference type="STRING" id="1230456.C468_00815"/>
<evidence type="ECO:0000313" key="8">
    <source>
        <dbReference type="EMBL" id="EMA70032.1"/>
    </source>
</evidence>
<sequence>MLQSLTGGQTQASESVEYRYQQADGTYVWVKSVGSREPTDEGWYLINTEELAGRNVTDESRDFGEFANVVSHDLRNPLNVASGHVKLLYEDLKGENTDYRERLEKAMHAHDRMETLIQNLLTLAQSGEDVDEVRWIEFASLCQRCWRNVSTGEAQVTIDFTGEIRADASRLQQLVENIIRNAIEHGGEDVTVTIGETDDGNGFYIADNGPGIPDSIRDRVFRNGFSTASDGTGFGLAIVSGVADAHGWELEATESRDGGARFQITGVDRR</sequence>
<dbReference type="PATRIC" id="fig|1230456.3.peg.147"/>
<evidence type="ECO:0000259" key="7">
    <source>
        <dbReference type="PROSITE" id="PS50109"/>
    </source>
</evidence>
<dbReference type="InterPro" id="IPR036890">
    <property type="entry name" value="HATPase_C_sf"/>
</dbReference>
<evidence type="ECO:0000256" key="1">
    <source>
        <dbReference type="ARBA" id="ARBA00000085"/>
    </source>
</evidence>
<keyword evidence="4" id="KW-0808">Transferase</keyword>
<keyword evidence="6" id="KW-0902">Two-component regulatory system</keyword>
<dbReference type="Gene3D" id="3.30.565.10">
    <property type="entry name" value="Histidine kinase-like ATPase, C-terminal domain"/>
    <property type="match status" value="1"/>
</dbReference>
<dbReference type="PRINTS" id="PR00344">
    <property type="entry name" value="BCTRLSENSOR"/>
</dbReference>
<accession>M0PJ36</accession>
<dbReference type="InterPro" id="IPR003661">
    <property type="entry name" value="HisK_dim/P_dom"/>
</dbReference>
<dbReference type="SUPFAM" id="SSF47384">
    <property type="entry name" value="Homodimeric domain of signal transducing histidine kinase"/>
    <property type="match status" value="1"/>
</dbReference>
<dbReference type="PANTHER" id="PTHR43711">
    <property type="entry name" value="TWO-COMPONENT HISTIDINE KINASE"/>
    <property type="match status" value="1"/>
</dbReference>
<keyword evidence="5 8" id="KW-0418">Kinase</keyword>